<evidence type="ECO:0000256" key="1">
    <source>
        <dbReference type="ARBA" id="ARBA00022450"/>
    </source>
</evidence>
<dbReference type="GO" id="GO:0000036">
    <property type="term" value="F:acyl carrier activity"/>
    <property type="evidence" value="ECO:0007669"/>
    <property type="project" value="TreeGrafter"/>
</dbReference>
<dbReference type="InterPro" id="IPR006162">
    <property type="entry name" value="Ppantetheine_attach_site"/>
</dbReference>
<keyword evidence="1" id="KW-0596">Phosphopantetheine</keyword>
<dbReference type="PANTHER" id="PTHR20863">
    <property type="entry name" value="ACYL CARRIER PROTEIN"/>
    <property type="match status" value="1"/>
</dbReference>
<evidence type="ECO:0000256" key="2">
    <source>
        <dbReference type="ARBA" id="ARBA00022516"/>
    </source>
</evidence>
<dbReference type="Proteomes" id="UP000199041">
    <property type="component" value="Unassembled WGS sequence"/>
</dbReference>
<dbReference type="EMBL" id="FNQY01000012">
    <property type="protein sequence ID" value="SEA27098.1"/>
    <property type="molecule type" value="Genomic_DNA"/>
</dbReference>
<dbReference type="PANTHER" id="PTHR20863:SF76">
    <property type="entry name" value="CARRIER DOMAIN-CONTAINING PROTEIN"/>
    <property type="match status" value="1"/>
</dbReference>
<evidence type="ECO:0000256" key="4">
    <source>
        <dbReference type="ARBA" id="ARBA00022832"/>
    </source>
</evidence>
<feature type="compositionally biased region" description="Low complexity" evidence="7">
    <location>
        <begin position="36"/>
        <end position="47"/>
    </location>
</feature>
<proteinExistence type="predicted"/>
<dbReference type="SUPFAM" id="SSF47336">
    <property type="entry name" value="ACP-like"/>
    <property type="match status" value="1"/>
</dbReference>
<name>A0A1H3ZTT9_9BACT</name>
<evidence type="ECO:0000256" key="3">
    <source>
        <dbReference type="ARBA" id="ARBA00022553"/>
    </source>
</evidence>
<dbReference type="InterPro" id="IPR003231">
    <property type="entry name" value="ACP"/>
</dbReference>
<dbReference type="GO" id="GO:0005829">
    <property type="term" value="C:cytosol"/>
    <property type="evidence" value="ECO:0007669"/>
    <property type="project" value="TreeGrafter"/>
</dbReference>
<feature type="compositionally biased region" description="Low complexity" evidence="7">
    <location>
        <begin position="11"/>
        <end position="21"/>
    </location>
</feature>
<dbReference type="InterPro" id="IPR036736">
    <property type="entry name" value="ACP-like_sf"/>
</dbReference>
<feature type="region of interest" description="Disordered" evidence="7">
    <location>
        <begin position="1"/>
        <end position="68"/>
    </location>
</feature>
<gene>
    <name evidence="9" type="ORF">SAMN05192529_11232</name>
</gene>
<reference evidence="9 10" key="1">
    <citation type="submission" date="2016-10" db="EMBL/GenBank/DDBJ databases">
        <authorList>
            <person name="de Groot N.N."/>
        </authorList>
    </citation>
    <scope>NUCLEOTIDE SEQUENCE [LARGE SCALE GENOMIC DNA]</scope>
    <source>
        <strain evidence="9 10">Vu-144</strain>
    </source>
</reference>
<dbReference type="AlphaFoldDB" id="A0A1H3ZTT9"/>
<feature type="domain" description="Carrier" evidence="8">
    <location>
        <begin position="82"/>
        <end position="161"/>
    </location>
</feature>
<evidence type="ECO:0000256" key="6">
    <source>
        <dbReference type="ARBA" id="ARBA00023160"/>
    </source>
</evidence>
<evidence type="ECO:0000256" key="7">
    <source>
        <dbReference type="SAM" id="MobiDB-lite"/>
    </source>
</evidence>
<keyword evidence="2" id="KW-0444">Lipid biosynthesis</keyword>
<dbReference type="Pfam" id="PF00550">
    <property type="entry name" value="PP-binding"/>
    <property type="match status" value="1"/>
</dbReference>
<dbReference type="OrthoDB" id="771003at2"/>
<dbReference type="GO" id="GO:0000035">
    <property type="term" value="F:acyl binding"/>
    <property type="evidence" value="ECO:0007669"/>
    <property type="project" value="TreeGrafter"/>
</dbReference>
<evidence type="ECO:0000256" key="5">
    <source>
        <dbReference type="ARBA" id="ARBA00023098"/>
    </source>
</evidence>
<sequence length="166" mass="18293">MKASSTHSKKPASLAAAPAKANKTEGVAKKNPKVVAAPSPKTGATKKTTSKTDSEGKTTAKKAATQPATKKRILKKAISFDKKITERLKKIVANYTEHPELLDNIERDTTKSFIDELNIDSVDFVEIIVDVEQAFNITIEDEEIYDLKSFEDLYLAIETKIKVAKK</sequence>
<dbReference type="Gene3D" id="1.10.1200.10">
    <property type="entry name" value="ACP-like"/>
    <property type="match status" value="1"/>
</dbReference>
<dbReference type="PROSITE" id="PS00012">
    <property type="entry name" value="PHOSPHOPANTETHEINE"/>
    <property type="match status" value="1"/>
</dbReference>
<keyword evidence="5" id="KW-0443">Lipid metabolism</keyword>
<keyword evidence="6" id="KW-0275">Fatty acid biosynthesis</keyword>
<protein>
    <submittedName>
        <fullName evidence="9">Acyl carrier protein</fullName>
    </submittedName>
</protein>
<dbReference type="PROSITE" id="PS50075">
    <property type="entry name" value="CARRIER"/>
    <property type="match status" value="1"/>
</dbReference>
<accession>A0A1H3ZTT9</accession>
<dbReference type="GO" id="GO:0009245">
    <property type="term" value="P:lipid A biosynthetic process"/>
    <property type="evidence" value="ECO:0007669"/>
    <property type="project" value="TreeGrafter"/>
</dbReference>
<dbReference type="RefSeq" id="WP_091398246.1">
    <property type="nucleotide sequence ID" value="NZ_FNQY01000012.1"/>
</dbReference>
<organism evidence="9 10">
    <name type="scientific">Arachidicoccus rhizosphaerae</name>
    <dbReference type="NCBI Taxonomy" id="551991"/>
    <lineage>
        <taxon>Bacteria</taxon>
        <taxon>Pseudomonadati</taxon>
        <taxon>Bacteroidota</taxon>
        <taxon>Chitinophagia</taxon>
        <taxon>Chitinophagales</taxon>
        <taxon>Chitinophagaceae</taxon>
        <taxon>Arachidicoccus</taxon>
    </lineage>
</organism>
<evidence type="ECO:0000313" key="9">
    <source>
        <dbReference type="EMBL" id="SEA27098.1"/>
    </source>
</evidence>
<keyword evidence="4" id="KW-0276">Fatty acid metabolism</keyword>
<evidence type="ECO:0000259" key="8">
    <source>
        <dbReference type="PROSITE" id="PS50075"/>
    </source>
</evidence>
<dbReference type="STRING" id="551991.SAMN05192529_11232"/>
<dbReference type="GO" id="GO:0016020">
    <property type="term" value="C:membrane"/>
    <property type="evidence" value="ECO:0007669"/>
    <property type="project" value="GOC"/>
</dbReference>
<keyword evidence="10" id="KW-1185">Reference proteome</keyword>
<evidence type="ECO:0000313" key="10">
    <source>
        <dbReference type="Proteomes" id="UP000199041"/>
    </source>
</evidence>
<keyword evidence="3" id="KW-0597">Phosphoprotein</keyword>
<dbReference type="InterPro" id="IPR009081">
    <property type="entry name" value="PP-bd_ACP"/>
</dbReference>